<evidence type="ECO:0000256" key="3">
    <source>
        <dbReference type="ARBA" id="ARBA00022679"/>
    </source>
</evidence>
<evidence type="ECO:0000313" key="8">
    <source>
        <dbReference type="EMBL" id="QDH14198.1"/>
    </source>
</evidence>
<dbReference type="SUPFAM" id="SSF53335">
    <property type="entry name" value="S-adenosyl-L-methionine-dependent methyltransferases"/>
    <property type="match status" value="1"/>
</dbReference>
<evidence type="ECO:0000256" key="5">
    <source>
        <dbReference type="ARBA" id="ARBA00047942"/>
    </source>
</evidence>
<dbReference type="KEGG" id="swf:E3E12_08370"/>
<dbReference type="InterPro" id="IPR002052">
    <property type="entry name" value="DNA_methylase_N6_adenine_CS"/>
</dbReference>
<dbReference type="PIRSF" id="PIRSF015855">
    <property type="entry name" value="TypeIII_Mtase_mKpnI"/>
    <property type="match status" value="1"/>
</dbReference>
<keyword evidence="3 8" id="KW-0808">Transferase</keyword>
<dbReference type="AlphaFoldDB" id="A0A4Y6UC99"/>
<dbReference type="InterPro" id="IPR029063">
    <property type="entry name" value="SAM-dependent_MTases_sf"/>
</dbReference>
<dbReference type="InterPro" id="IPR002295">
    <property type="entry name" value="N4/N6-MTase_EcoPI_Mod-like"/>
</dbReference>
<keyword evidence="2 8" id="KW-0489">Methyltransferase</keyword>
<accession>A0A4Y6UC99</accession>
<dbReference type="OrthoDB" id="9816043at2"/>
<dbReference type="PROSITE" id="PS00092">
    <property type="entry name" value="N6_MTASE"/>
    <property type="match status" value="1"/>
</dbReference>
<evidence type="ECO:0000256" key="4">
    <source>
        <dbReference type="ARBA" id="ARBA00022691"/>
    </source>
</evidence>
<reference evidence="8 9" key="1">
    <citation type="submission" date="2019-03" db="EMBL/GenBank/DDBJ databases">
        <title>The complete genome sequence of Swingsia_sp. F3b2 LMG30590(T).</title>
        <authorList>
            <person name="Chua K.-O."/>
            <person name="Chan K.-G."/>
            <person name="See-Too W.-S."/>
        </authorList>
    </citation>
    <scope>NUCLEOTIDE SEQUENCE [LARGE SCALE GENOMIC DNA]</scope>
    <source>
        <strain evidence="8 9">F3b2</strain>
    </source>
</reference>
<evidence type="ECO:0000259" key="7">
    <source>
        <dbReference type="Pfam" id="PF01555"/>
    </source>
</evidence>
<protein>
    <recommendedName>
        <fullName evidence="6">Methyltransferase</fullName>
        <ecNumber evidence="6">2.1.1.-</ecNumber>
    </recommendedName>
</protein>
<dbReference type="PRINTS" id="PR00508">
    <property type="entry name" value="S21N4MTFRASE"/>
</dbReference>
<organism evidence="8 9">
    <name type="scientific">Formicincola oecophyllae</name>
    <dbReference type="NCBI Taxonomy" id="2558361"/>
    <lineage>
        <taxon>Bacteria</taxon>
        <taxon>Pseudomonadati</taxon>
        <taxon>Pseudomonadota</taxon>
        <taxon>Alphaproteobacteria</taxon>
        <taxon>Acetobacterales</taxon>
        <taxon>Acetobacteraceae</taxon>
        <taxon>Formicincola</taxon>
    </lineage>
</organism>
<evidence type="ECO:0000256" key="2">
    <source>
        <dbReference type="ARBA" id="ARBA00022603"/>
    </source>
</evidence>
<dbReference type="Pfam" id="PF01555">
    <property type="entry name" value="N6_N4_Mtase"/>
    <property type="match status" value="1"/>
</dbReference>
<feature type="domain" description="DNA methylase N-4/N-6" evidence="7">
    <location>
        <begin position="22"/>
        <end position="331"/>
    </location>
</feature>
<dbReference type="EC" id="2.1.1.-" evidence="6"/>
<dbReference type="GO" id="GO:0032259">
    <property type="term" value="P:methylation"/>
    <property type="evidence" value="ECO:0007669"/>
    <property type="project" value="UniProtKB-KW"/>
</dbReference>
<dbReference type="InterPro" id="IPR001091">
    <property type="entry name" value="RM_Methyltransferase"/>
</dbReference>
<dbReference type="InterPro" id="IPR002941">
    <property type="entry name" value="DNA_methylase_N4/N6"/>
</dbReference>
<gene>
    <name evidence="8" type="ORF">E3E12_08370</name>
</gene>
<keyword evidence="9" id="KW-1185">Reference proteome</keyword>
<name>A0A4Y6UC99_9PROT</name>
<dbReference type="Proteomes" id="UP000318709">
    <property type="component" value="Chromosome"/>
</dbReference>
<evidence type="ECO:0000256" key="6">
    <source>
        <dbReference type="RuleBase" id="RU362026"/>
    </source>
</evidence>
<sequence>MLIKGNNLLALHALEPRLAGKVKLIYIDPPYNTGSDGFKYNDDFNHSSWLVFMKNRLEIAQKLLKDDGVILVHCDDQEQAYLKVLMDEVFGRDNFVETFIWKNSDNAPNLSKKSRSSVEYIHAYEKKMDKSIPYIGKLTENGDAPLNHRGNSIKELTFPQKSIKFNIKDCNVKVGKPDRIEIMNEFEIFDGLNDRAVRLKGDFVWTQEKLEEEIQSGTYFIVKSDKFAIRFQRLNTKPMAPEKFIGNNYLTKSLGIGTNEDASSHLREMNIKFAYSKPESIVAFFIKAITNPGDIVLDYHLGSGTTAAVAHKMGRRWIGIEQMDYIENITKERLKKVIAGEQGGVSEALKWHGGGTFVYFELKKYNQEFLERIMAADSLSALKAVQDDMFRNAFLTFWTDAREFREEHDYGKLSLEERKKKLIAVLDENHFYLNKREMNDKRHVVSGEEKALTTRFYGEG</sequence>
<dbReference type="GO" id="GO:0008170">
    <property type="term" value="F:N-methyltransferase activity"/>
    <property type="evidence" value="ECO:0007669"/>
    <property type="project" value="InterPro"/>
</dbReference>
<dbReference type="Gene3D" id="3.40.50.150">
    <property type="entry name" value="Vaccinia Virus protein VP39"/>
    <property type="match status" value="1"/>
</dbReference>
<dbReference type="GO" id="GO:0003677">
    <property type="term" value="F:DNA binding"/>
    <property type="evidence" value="ECO:0007669"/>
    <property type="project" value="InterPro"/>
</dbReference>
<evidence type="ECO:0000256" key="1">
    <source>
        <dbReference type="ARBA" id="ARBA00006594"/>
    </source>
</evidence>
<proteinExistence type="inferred from homology"/>
<dbReference type="GO" id="GO:0009007">
    <property type="term" value="F:site-specific DNA-methyltransferase (adenine-specific) activity"/>
    <property type="evidence" value="ECO:0007669"/>
    <property type="project" value="UniProtKB-EC"/>
</dbReference>
<comment type="similarity">
    <text evidence="1 6">Belongs to the N(4)/N(6)-methyltransferase family.</text>
</comment>
<dbReference type="REBASE" id="374633">
    <property type="entry name" value="M.SspF3b2ORF8365P"/>
</dbReference>
<comment type="catalytic activity">
    <reaction evidence="5">
        <text>a 2'-deoxyadenosine in DNA + S-adenosyl-L-methionine = an N(6)-methyl-2'-deoxyadenosine in DNA + S-adenosyl-L-homocysteine + H(+)</text>
        <dbReference type="Rhea" id="RHEA:15197"/>
        <dbReference type="Rhea" id="RHEA-COMP:12418"/>
        <dbReference type="Rhea" id="RHEA-COMP:12419"/>
        <dbReference type="ChEBI" id="CHEBI:15378"/>
        <dbReference type="ChEBI" id="CHEBI:57856"/>
        <dbReference type="ChEBI" id="CHEBI:59789"/>
        <dbReference type="ChEBI" id="CHEBI:90615"/>
        <dbReference type="ChEBI" id="CHEBI:90616"/>
        <dbReference type="EC" id="2.1.1.72"/>
    </reaction>
</comment>
<keyword evidence="4" id="KW-0949">S-adenosyl-L-methionine</keyword>
<evidence type="ECO:0000313" key="9">
    <source>
        <dbReference type="Proteomes" id="UP000318709"/>
    </source>
</evidence>
<dbReference type="EMBL" id="CP038231">
    <property type="protein sequence ID" value="QDH14198.1"/>
    <property type="molecule type" value="Genomic_DNA"/>
</dbReference>